<dbReference type="AlphaFoldDB" id="A0A3M9XTI7"/>
<name>A0A3M9XTI7_9HYPH</name>
<dbReference type="InterPro" id="IPR006433">
    <property type="entry name" value="Prohead_protease"/>
</dbReference>
<gene>
    <name evidence="5" type="ORF">D1O30_17805</name>
</gene>
<dbReference type="OrthoDB" id="9804926at2"/>
<keyword evidence="1" id="KW-1188">Viral release from host cell</keyword>
<evidence type="ECO:0000256" key="3">
    <source>
        <dbReference type="ARBA" id="ARBA00022801"/>
    </source>
</evidence>
<dbReference type="EMBL" id="QWDD01000001">
    <property type="protein sequence ID" value="RNJ51175.1"/>
    <property type="molecule type" value="Genomic_DNA"/>
</dbReference>
<dbReference type="GO" id="GO:0008233">
    <property type="term" value="F:peptidase activity"/>
    <property type="evidence" value="ECO:0007669"/>
    <property type="project" value="UniProtKB-KW"/>
</dbReference>
<evidence type="ECO:0000256" key="2">
    <source>
        <dbReference type="ARBA" id="ARBA00022670"/>
    </source>
</evidence>
<dbReference type="SUPFAM" id="SSF50789">
    <property type="entry name" value="Herpes virus serine proteinase, assemblin"/>
    <property type="match status" value="1"/>
</dbReference>
<evidence type="ECO:0000259" key="4">
    <source>
        <dbReference type="Pfam" id="PF04586"/>
    </source>
</evidence>
<reference evidence="5 6" key="1">
    <citation type="submission" date="2018-08" db="EMBL/GenBank/DDBJ databases">
        <title>Genome sequence of Methylocystis hirsuta CSC1, a methanotroph able to accumulate PHAs.</title>
        <authorList>
            <person name="Bordel S."/>
            <person name="Rodriguez E."/>
            <person name="Gancedo J."/>
            <person name="Munoz R."/>
        </authorList>
    </citation>
    <scope>NUCLEOTIDE SEQUENCE [LARGE SCALE GENOMIC DNA]</scope>
    <source>
        <strain evidence="5 6">CSC1</strain>
    </source>
</reference>
<proteinExistence type="predicted"/>
<dbReference type="Proteomes" id="UP000268623">
    <property type="component" value="Unassembled WGS sequence"/>
</dbReference>
<evidence type="ECO:0000313" key="6">
    <source>
        <dbReference type="Proteomes" id="UP000268623"/>
    </source>
</evidence>
<evidence type="ECO:0000313" key="5">
    <source>
        <dbReference type="EMBL" id="RNJ51175.1"/>
    </source>
</evidence>
<comment type="caution">
    <text evidence="5">The sequence shown here is derived from an EMBL/GenBank/DDBJ whole genome shotgun (WGS) entry which is preliminary data.</text>
</comment>
<dbReference type="Pfam" id="PF04586">
    <property type="entry name" value="Peptidase_S78"/>
    <property type="match status" value="1"/>
</dbReference>
<keyword evidence="2 5" id="KW-0645">Protease</keyword>
<protein>
    <submittedName>
        <fullName evidence="5">HK97 family phage prohead protease</fullName>
    </submittedName>
</protein>
<sequence length="203" mass="21822">MAALQETTSSAGAPEIKRAESPLLQANEAGAFSGYASLFDVVDSGGDMVMTGAFARSLTKRGAQGVKMLWQHQAAEPIGMWSSIVEDSRGLKVEGRLDLSVARAREALSLMRKGAIDGLSIGFRTLRATTEKSTGVRRLHDIDLWEISIVTFPMLAQARIGAVKHSRNAAPSIEALGAKLSRLRAQRAALDFAQALRRLSETT</sequence>
<accession>A0A3M9XTI7</accession>
<keyword evidence="6" id="KW-1185">Reference proteome</keyword>
<keyword evidence="3" id="KW-0378">Hydrolase</keyword>
<dbReference type="RefSeq" id="WP_123177050.1">
    <property type="nucleotide sequence ID" value="NZ_QWDD01000001.1"/>
</dbReference>
<organism evidence="5 6">
    <name type="scientific">Methylocystis hirsuta</name>
    <dbReference type="NCBI Taxonomy" id="369798"/>
    <lineage>
        <taxon>Bacteria</taxon>
        <taxon>Pseudomonadati</taxon>
        <taxon>Pseudomonadota</taxon>
        <taxon>Alphaproteobacteria</taxon>
        <taxon>Hyphomicrobiales</taxon>
        <taxon>Methylocystaceae</taxon>
        <taxon>Methylocystis</taxon>
    </lineage>
</organism>
<dbReference type="InterPro" id="IPR054613">
    <property type="entry name" value="Peptidase_S78_dom"/>
</dbReference>
<feature type="domain" description="Prohead serine protease" evidence="4">
    <location>
        <begin position="26"/>
        <end position="166"/>
    </location>
</feature>
<evidence type="ECO:0000256" key="1">
    <source>
        <dbReference type="ARBA" id="ARBA00022612"/>
    </source>
</evidence>
<dbReference type="GO" id="GO:0006508">
    <property type="term" value="P:proteolysis"/>
    <property type="evidence" value="ECO:0007669"/>
    <property type="project" value="UniProtKB-KW"/>
</dbReference>
<dbReference type="NCBIfam" id="TIGR01543">
    <property type="entry name" value="proheadase_HK97"/>
    <property type="match status" value="1"/>
</dbReference>